<feature type="domain" description="MmgE/PrpD N-terminal" evidence="2">
    <location>
        <begin position="17"/>
        <end position="238"/>
    </location>
</feature>
<dbReference type="InterPro" id="IPR042183">
    <property type="entry name" value="MmgE/PrpD_sf_1"/>
</dbReference>
<name>A0A370I812_9NOCA</name>
<dbReference type="PANTHER" id="PTHR16943">
    <property type="entry name" value="2-METHYLCITRATE DEHYDRATASE-RELATED"/>
    <property type="match status" value="1"/>
</dbReference>
<protein>
    <submittedName>
        <fullName evidence="4">2-methylcitrate dehydratase PrpD</fullName>
    </submittedName>
</protein>
<keyword evidence="5" id="KW-1185">Reference proteome</keyword>
<comment type="caution">
    <text evidence="4">The sequence shown here is derived from an EMBL/GenBank/DDBJ whole genome shotgun (WGS) entry which is preliminary data.</text>
</comment>
<organism evidence="4 5">
    <name type="scientific">Nocardia pseudobrasiliensis</name>
    <dbReference type="NCBI Taxonomy" id="45979"/>
    <lineage>
        <taxon>Bacteria</taxon>
        <taxon>Bacillati</taxon>
        <taxon>Actinomycetota</taxon>
        <taxon>Actinomycetes</taxon>
        <taxon>Mycobacteriales</taxon>
        <taxon>Nocardiaceae</taxon>
        <taxon>Nocardia</taxon>
    </lineage>
</organism>
<feature type="domain" description="MmgE/PrpD C-terminal" evidence="3">
    <location>
        <begin position="263"/>
        <end position="374"/>
    </location>
</feature>
<gene>
    <name evidence="4" type="ORF">DFR76_104608</name>
</gene>
<evidence type="ECO:0000313" key="5">
    <source>
        <dbReference type="Proteomes" id="UP000254869"/>
    </source>
</evidence>
<evidence type="ECO:0000313" key="4">
    <source>
        <dbReference type="EMBL" id="RDI66855.1"/>
    </source>
</evidence>
<sequence length="506" mass="53608">MTISVEAISRAVGSTAELASWARTVRYEDIPAPTLALARSQLVSTLSAVRASLTHPLGRALVATFGAPLHRDPKQSAAVLAGLATCLDFDDVSFVGHLSASCVSVPVAYARGLELDGRALLTSIVVANECAARLTAATILGPFFRAQANTHCHLVGAATALLHARRAPAVEWTSALGLALGMVPTPLHRAVLGGDVKALTAALPVRSALDACDAAAHGMRCTTDLLDGGDGLLAQLSAVPLPELLVAGLGRRWHTDTVGFKRFPGSAYAQAAYECAERLSARLPPRDLPAIRRIVVHGCLLTYLLDRKVRPFLDGRRTPVAAANFALGYGVATILLTGRLGADDLAPAALGDEQRWRLADRVSVEHDTAMTEQMLRATAPLGEALRWAGPRAASWPELQAWAGEELPRRLAELGLPESTFEQATMSIGARVVVELADGRRLTEQCDRSIGMTGPATRQHHQVIAGGKFLAVGGNAETLSRVERLETLDAEQTARTLATALCQPYGR</sequence>
<dbReference type="STRING" id="1210086.GCA_001613105_01804"/>
<dbReference type="InterPro" id="IPR045337">
    <property type="entry name" value="MmgE_PrpD_C"/>
</dbReference>
<evidence type="ECO:0000256" key="1">
    <source>
        <dbReference type="ARBA" id="ARBA00006174"/>
    </source>
</evidence>
<dbReference type="RefSeq" id="WP_067994619.1">
    <property type="nucleotide sequence ID" value="NZ_QQBC01000004.1"/>
</dbReference>
<dbReference type="InterPro" id="IPR036148">
    <property type="entry name" value="MmgE/PrpD_sf"/>
</dbReference>
<evidence type="ECO:0000259" key="3">
    <source>
        <dbReference type="Pfam" id="PF19305"/>
    </source>
</evidence>
<proteinExistence type="inferred from homology"/>
<dbReference type="EMBL" id="QQBC01000004">
    <property type="protein sequence ID" value="RDI66855.1"/>
    <property type="molecule type" value="Genomic_DNA"/>
</dbReference>
<reference evidence="4 5" key="1">
    <citation type="submission" date="2018-07" db="EMBL/GenBank/DDBJ databases">
        <title>Genomic Encyclopedia of Type Strains, Phase IV (KMG-IV): sequencing the most valuable type-strain genomes for metagenomic binning, comparative biology and taxonomic classification.</title>
        <authorList>
            <person name="Goeker M."/>
        </authorList>
    </citation>
    <scope>NUCLEOTIDE SEQUENCE [LARGE SCALE GENOMIC DNA]</scope>
    <source>
        <strain evidence="4 5">DSM 44290</strain>
    </source>
</reference>
<dbReference type="Pfam" id="PF03972">
    <property type="entry name" value="MmgE_PrpD_N"/>
    <property type="match status" value="1"/>
</dbReference>
<dbReference type="Pfam" id="PF19305">
    <property type="entry name" value="MmgE_PrpD_C"/>
    <property type="match status" value="1"/>
</dbReference>
<dbReference type="InterPro" id="IPR045336">
    <property type="entry name" value="MmgE_PrpD_N"/>
</dbReference>
<comment type="similarity">
    <text evidence="1">Belongs to the PrpD family.</text>
</comment>
<dbReference type="PANTHER" id="PTHR16943:SF8">
    <property type="entry name" value="2-METHYLCITRATE DEHYDRATASE"/>
    <property type="match status" value="1"/>
</dbReference>
<accession>A0A370I812</accession>
<dbReference type="InterPro" id="IPR005656">
    <property type="entry name" value="MmgE_PrpD"/>
</dbReference>
<dbReference type="Proteomes" id="UP000254869">
    <property type="component" value="Unassembled WGS sequence"/>
</dbReference>
<dbReference type="AlphaFoldDB" id="A0A370I812"/>
<dbReference type="GO" id="GO:0016829">
    <property type="term" value="F:lyase activity"/>
    <property type="evidence" value="ECO:0007669"/>
    <property type="project" value="InterPro"/>
</dbReference>
<dbReference type="Gene3D" id="1.10.4100.10">
    <property type="entry name" value="2-methylcitrate dehydratase PrpD"/>
    <property type="match status" value="1"/>
</dbReference>
<evidence type="ECO:0000259" key="2">
    <source>
        <dbReference type="Pfam" id="PF03972"/>
    </source>
</evidence>
<dbReference type="SUPFAM" id="SSF103378">
    <property type="entry name" value="2-methylcitrate dehydratase PrpD"/>
    <property type="match status" value="1"/>
</dbReference>